<proteinExistence type="predicted"/>
<sequence length="58" mass="6412">MREREHAQEITTVRSLLDKNADEIAQLKLQPTEARGISVPGLELSMFIGLGCPKHDAP</sequence>
<evidence type="ECO:0000313" key="1">
    <source>
        <dbReference type="EMBL" id="PNH30138.1"/>
    </source>
</evidence>
<name>A0A2J8BZE1_VERDA</name>
<reference evidence="1 2" key="1">
    <citation type="submission" date="2017-12" db="EMBL/GenBank/DDBJ databases">
        <title>Comparative genomics yields insights into virulence evolution of Verticillium dahliae.</title>
        <authorList>
            <person name="Fan R."/>
            <person name="Armitage A.D."/>
            <person name="Cascant-Lopez E."/>
            <person name="Sobczyk M."/>
            <person name="Cockerton H.M."/>
            <person name="Harrison R.J."/>
        </authorList>
    </citation>
    <scope>NUCLEOTIDE SEQUENCE [LARGE SCALE GENOMIC DNA]</scope>
    <source>
        <strain evidence="1 2">12008</strain>
    </source>
</reference>
<accession>A0A2J8BZE1</accession>
<dbReference type="AlphaFoldDB" id="A0A2J8BZE1"/>
<evidence type="ECO:0000313" key="2">
    <source>
        <dbReference type="Proteomes" id="UP000236305"/>
    </source>
</evidence>
<comment type="caution">
    <text evidence="1">The sequence shown here is derived from an EMBL/GenBank/DDBJ whole genome shotgun (WGS) entry which is preliminary data.</text>
</comment>
<organism evidence="1 2">
    <name type="scientific">Verticillium dahliae</name>
    <name type="common">Verticillium wilt</name>
    <dbReference type="NCBI Taxonomy" id="27337"/>
    <lineage>
        <taxon>Eukaryota</taxon>
        <taxon>Fungi</taxon>
        <taxon>Dikarya</taxon>
        <taxon>Ascomycota</taxon>
        <taxon>Pezizomycotina</taxon>
        <taxon>Sordariomycetes</taxon>
        <taxon>Hypocreomycetidae</taxon>
        <taxon>Glomerellales</taxon>
        <taxon>Plectosphaerellaceae</taxon>
        <taxon>Verticillium</taxon>
    </lineage>
</organism>
<dbReference type="Proteomes" id="UP000236305">
    <property type="component" value="Unassembled WGS sequence"/>
</dbReference>
<protein>
    <submittedName>
        <fullName evidence="1">Uncharacterized protein</fullName>
    </submittedName>
</protein>
<dbReference type="EMBL" id="MPSH01000022">
    <property type="protein sequence ID" value="PNH30138.1"/>
    <property type="molecule type" value="Genomic_DNA"/>
</dbReference>
<gene>
    <name evidence="1" type="ORF">BJF96_g6561</name>
</gene>